<dbReference type="SMART" id="SM00471">
    <property type="entry name" value="HDc"/>
    <property type="match status" value="1"/>
</dbReference>
<dbReference type="InterPro" id="IPR005249">
    <property type="entry name" value="YqeK"/>
</dbReference>
<reference evidence="9" key="1">
    <citation type="journal article" date="2011" name="MBio">
        <title>Novel metabolic attributes of the genus Cyanothece, comprising a group of unicellular nitrogen-fixing Cyanobacteria.</title>
        <authorList>
            <person name="Bandyopadhyay A."/>
            <person name="Elvitigala T."/>
            <person name="Welsh E."/>
            <person name="Stockel J."/>
            <person name="Liberton M."/>
            <person name="Min H."/>
            <person name="Sherman L.A."/>
            <person name="Pakrasi H.B."/>
        </authorList>
    </citation>
    <scope>NUCLEOTIDE SEQUENCE [LARGE SCALE GENOMIC DNA]</scope>
    <source>
        <strain evidence="9">PCC 7822</strain>
    </source>
</reference>
<dbReference type="PROSITE" id="PS51831">
    <property type="entry name" value="HD"/>
    <property type="match status" value="1"/>
</dbReference>
<evidence type="ECO:0000256" key="3">
    <source>
        <dbReference type="ARBA" id="ARBA00022741"/>
    </source>
</evidence>
<protein>
    <recommendedName>
        <fullName evidence="1">bis(5'-nucleosyl)-tetraphosphatase (symmetrical)</fullName>
        <ecNumber evidence="1">3.6.1.41</ecNumber>
    </recommendedName>
</protein>
<evidence type="ECO:0000256" key="1">
    <source>
        <dbReference type="ARBA" id="ARBA00012506"/>
    </source>
</evidence>
<keyword evidence="4 8" id="KW-0378">Hydrolase</keyword>
<dbReference type="Gene3D" id="1.10.3210.10">
    <property type="entry name" value="Hypothetical protein af1432"/>
    <property type="match status" value="1"/>
</dbReference>
<organism evidence="8 9">
    <name type="scientific">Gloeothece verrucosa (strain PCC 7822)</name>
    <name type="common">Cyanothece sp. (strain PCC 7822)</name>
    <dbReference type="NCBI Taxonomy" id="497965"/>
    <lineage>
        <taxon>Bacteria</taxon>
        <taxon>Bacillati</taxon>
        <taxon>Cyanobacteriota</taxon>
        <taxon>Cyanophyceae</taxon>
        <taxon>Oscillatoriophycideae</taxon>
        <taxon>Chroococcales</taxon>
        <taxon>Aphanothecaceae</taxon>
        <taxon>Gloeothece</taxon>
        <taxon>Gloeothece verrucosa</taxon>
    </lineage>
</organism>
<sequence>MRDQVIAWLSNNVSEHRLQHILGVEQMSIQLAYQHGVDPKKAGLAGLMHDLAKFFPPSKLLQMAQDSGLKIDQLCRSDPHLLHADVSAIVARDEFGVKDEEILTAISNHTLGSPEMSPLSCIVFVADALEPNRGDTPELELMRQVSWQNLYKSVRQTCDFSLKYLLNSHKTIHPRTILTRNWALQIVKQQARTSTQPEGLVAKVDT</sequence>
<dbReference type="EC" id="3.6.1.41" evidence="1"/>
<evidence type="ECO:0000259" key="7">
    <source>
        <dbReference type="PROSITE" id="PS51831"/>
    </source>
</evidence>
<comment type="catalytic activity">
    <reaction evidence="6">
        <text>P(1),P(4)-bis(5'-adenosyl) tetraphosphate + H2O = 2 ADP + 2 H(+)</text>
        <dbReference type="Rhea" id="RHEA:24252"/>
        <dbReference type="ChEBI" id="CHEBI:15377"/>
        <dbReference type="ChEBI" id="CHEBI:15378"/>
        <dbReference type="ChEBI" id="CHEBI:58141"/>
        <dbReference type="ChEBI" id="CHEBI:456216"/>
        <dbReference type="EC" id="3.6.1.41"/>
    </reaction>
</comment>
<dbReference type="KEGG" id="cyj:Cyan7822_0056"/>
<keyword evidence="5" id="KW-0408">Iron</keyword>
<keyword evidence="3" id="KW-0547">Nucleotide-binding</keyword>
<dbReference type="AlphaFoldDB" id="E0UHG7"/>
<gene>
    <name evidence="8" type="ordered locus">Cyan7822_0056</name>
</gene>
<dbReference type="eggNOG" id="COG1713">
    <property type="taxonomic scope" value="Bacteria"/>
</dbReference>
<evidence type="ECO:0000313" key="9">
    <source>
        <dbReference type="Proteomes" id="UP000008206"/>
    </source>
</evidence>
<dbReference type="InterPro" id="IPR003607">
    <property type="entry name" value="HD/PDEase_dom"/>
</dbReference>
<dbReference type="SUPFAM" id="SSF109604">
    <property type="entry name" value="HD-domain/PDEase-like"/>
    <property type="match status" value="1"/>
</dbReference>
<evidence type="ECO:0000256" key="4">
    <source>
        <dbReference type="ARBA" id="ARBA00022801"/>
    </source>
</evidence>
<dbReference type="GO" id="GO:0008803">
    <property type="term" value="F:bis(5'-nucleosyl)-tetraphosphatase (symmetrical) activity"/>
    <property type="evidence" value="ECO:0007669"/>
    <property type="project" value="UniProtKB-EC"/>
</dbReference>
<dbReference type="InterPro" id="IPR006674">
    <property type="entry name" value="HD_domain"/>
</dbReference>
<dbReference type="PANTHER" id="PTHR35795">
    <property type="entry name" value="SLR1885 PROTEIN"/>
    <property type="match status" value="1"/>
</dbReference>
<keyword evidence="2" id="KW-0479">Metal-binding</keyword>
<keyword evidence="9" id="KW-1185">Reference proteome</keyword>
<dbReference type="STRING" id="497965.Cyan7822_0056"/>
<evidence type="ECO:0000313" key="8">
    <source>
        <dbReference type="EMBL" id="ADN12108.1"/>
    </source>
</evidence>
<dbReference type="GO" id="GO:0046872">
    <property type="term" value="F:metal ion binding"/>
    <property type="evidence" value="ECO:0007669"/>
    <property type="project" value="UniProtKB-KW"/>
</dbReference>
<dbReference type="OrthoDB" id="5295945at2"/>
<evidence type="ECO:0000256" key="5">
    <source>
        <dbReference type="ARBA" id="ARBA00023004"/>
    </source>
</evidence>
<dbReference type="Pfam" id="PF01966">
    <property type="entry name" value="HD"/>
    <property type="match status" value="1"/>
</dbReference>
<dbReference type="NCBIfam" id="TIGR00488">
    <property type="entry name" value="bis(5'-nucleosyl)-tetraphosphatase (symmetrical) YqeK"/>
    <property type="match status" value="1"/>
</dbReference>
<dbReference type="Proteomes" id="UP000008206">
    <property type="component" value="Chromosome"/>
</dbReference>
<dbReference type="EMBL" id="CP002198">
    <property type="protein sequence ID" value="ADN12108.1"/>
    <property type="molecule type" value="Genomic_DNA"/>
</dbReference>
<proteinExistence type="predicted"/>
<dbReference type="InterPro" id="IPR051094">
    <property type="entry name" value="Diverse_Catalytic_Enzymes"/>
</dbReference>
<feature type="domain" description="HD" evidence="7">
    <location>
        <begin position="17"/>
        <end position="132"/>
    </location>
</feature>
<name>E0UHG7_GLOV7</name>
<evidence type="ECO:0000256" key="2">
    <source>
        <dbReference type="ARBA" id="ARBA00022723"/>
    </source>
</evidence>
<dbReference type="CDD" id="cd00077">
    <property type="entry name" value="HDc"/>
    <property type="match status" value="1"/>
</dbReference>
<evidence type="ECO:0000256" key="6">
    <source>
        <dbReference type="ARBA" id="ARBA00049417"/>
    </source>
</evidence>
<accession>E0UHG7</accession>
<dbReference type="GO" id="GO:0000166">
    <property type="term" value="F:nucleotide binding"/>
    <property type="evidence" value="ECO:0007669"/>
    <property type="project" value="UniProtKB-KW"/>
</dbReference>
<dbReference type="HOGENOM" id="CLU_089580_1_2_3"/>
<dbReference type="PANTHER" id="PTHR35795:SF1">
    <property type="entry name" value="BIS(5'-NUCLEOSYL)-TETRAPHOSPHATASE, SYMMETRICAL"/>
    <property type="match status" value="1"/>
</dbReference>
<dbReference type="RefSeq" id="WP_013320218.1">
    <property type="nucleotide sequence ID" value="NC_014501.1"/>
</dbReference>